<evidence type="ECO:0000313" key="2">
    <source>
        <dbReference type="Proteomes" id="UP001558613"/>
    </source>
</evidence>
<name>A0ABR3MJD1_9TELE</name>
<dbReference type="EMBL" id="JAYMGO010000012">
    <property type="protein sequence ID" value="KAL1264119.1"/>
    <property type="molecule type" value="Genomic_DNA"/>
</dbReference>
<organism evidence="1 2">
    <name type="scientific">Cirrhinus molitorella</name>
    <name type="common">mud carp</name>
    <dbReference type="NCBI Taxonomy" id="172907"/>
    <lineage>
        <taxon>Eukaryota</taxon>
        <taxon>Metazoa</taxon>
        <taxon>Chordata</taxon>
        <taxon>Craniata</taxon>
        <taxon>Vertebrata</taxon>
        <taxon>Euteleostomi</taxon>
        <taxon>Actinopterygii</taxon>
        <taxon>Neopterygii</taxon>
        <taxon>Teleostei</taxon>
        <taxon>Ostariophysi</taxon>
        <taxon>Cypriniformes</taxon>
        <taxon>Cyprinidae</taxon>
        <taxon>Labeoninae</taxon>
        <taxon>Labeonini</taxon>
        <taxon>Cirrhinus</taxon>
    </lineage>
</organism>
<protein>
    <submittedName>
        <fullName evidence="1">Uncharacterized protein</fullName>
    </submittedName>
</protein>
<evidence type="ECO:0000313" key="1">
    <source>
        <dbReference type="EMBL" id="KAL1264119.1"/>
    </source>
</evidence>
<reference evidence="1 2" key="1">
    <citation type="submission" date="2023-09" db="EMBL/GenBank/DDBJ databases">
        <authorList>
            <person name="Wang M."/>
        </authorList>
    </citation>
    <scope>NUCLEOTIDE SEQUENCE [LARGE SCALE GENOMIC DNA]</scope>
    <source>
        <strain evidence="1">GT-2023</strain>
        <tissue evidence="1">Liver</tissue>
    </source>
</reference>
<sequence>MVGDEERPQCVVCLKILASDSMKPNKLRRHLETLHHEHKDKPVDFFRKKLLNCRAQQSRFTKAASVPSNAQLASYKVAYRVARCKKPHTIAEELILPSAIDMVSTTL</sequence>
<dbReference type="PANTHER" id="PTHR45913:SF19">
    <property type="entry name" value="LOW QUALITY PROTEIN: ZINC FINGER BED DOMAIN-CONTAINING PROTEIN 5-LIKE"/>
    <property type="match status" value="1"/>
</dbReference>
<proteinExistence type="predicted"/>
<gene>
    <name evidence="1" type="ORF">QQF64_004474</name>
</gene>
<dbReference type="Proteomes" id="UP001558613">
    <property type="component" value="Unassembled WGS sequence"/>
</dbReference>
<accession>A0ABR3MJD1</accession>
<comment type="caution">
    <text evidence="1">The sequence shown here is derived from an EMBL/GenBank/DDBJ whole genome shotgun (WGS) entry which is preliminary data.</text>
</comment>
<keyword evidence="2" id="KW-1185">Reference proteome</keyword>
<dbReference type="PANTHER" id="PTHR45913">
    <property type="entry name" value="EPM2A-INTERACTING PROTEIN 1"/>
    <property type="match status" value="1"/>
</dbReference>